<dbReference type="WBParaSite" id="Pan_g18643.t1">
    <property type="protein sequence ID" value="Pan_g18643.t1"/>
    <property type="gene ID" value="Pan_g18643"/>
</dbReference>
<dbReference type="Proteomes" id="UP000492821">
    <property type="component" value="Unassembled WGS sequence"/>
</dbReference>
<sequence length="258" mass="29422">MGQPNAQRRVNAEPPDVSVANGSACAANMFDRGSGKNEGIRCAYTEERHHKNRDCGKSLQKALRKPVLRAVARGVTDSSTRTKMNTRFRQYDAEGSAERNLMDRLKEETEKMAKEAPDDDVTTKFARARAMEDGSLREDCAITEPVRCEQFPVIVKAAGDDNKPEHRDTQPESFDDWWNCLRSDSRESRCEEDEAEPSYMPQVADMMFGYIKSRRMRMRFDLVDSREGRCAEDESRSAIHAAGRRMATFTLRTIQDEH</sequence>
<evidence type="ECO:0000313" key="2">
    <source>
        <dbReference type="WBParaSite" id="Pan_g18643.t1"/>
    </source>
</evidence>
<organism evidence="1 2">
    <name type="scientific">Panagrellus redivivus</name>
    <name type="common">Microworm</name>
    <dbReference type="NCBI Taxonomy" id="6233"/>
    <lineage>
        <taxon>Eukaryota</taxon>
        <taxon>Metazoa</taxon>
        <taxon>Ecdysozoa</taxon>
        <taxon>Nematoda</taxon>
        <taxon>Chromadorea</taxon>
        <taxon>Rhabditida</taxon>
        <taxon>Tylenchina</taxon>
        <taxon>Panagrolaimomorpha</taxon>
        <taxon>Panagrolaimoidea</taxon>
        <taxon>Panagrolaimidae</taxon>
        <taxon>Panagrellus</taxon>
    </lineage>
</organism>
<keyword evidence="1" id="KW-1185">Reference proteome</keyword>
<proteinExistence type="predicted"/>
<protein>
    <submittedName>
        <fullName evidence="2">Uncharacterized protein</fullName>
    </submittedName>
</protein>
<dbReference type="AlphaFoldDB" id="A0A7E4VC31"/>
<reference evidence="1" key="1">
    <citation type="journal article" date="2013" name="Genetics">
        <title>The draft genome and transcriptome of Panagrellus redivivus are shaped by the harsh demands of a free-living lifestyle.</title>
        <authorList>
            <person name="Srinivasan J."/>
            <person name="Dillman A.R."/>
            <person name="Macchietto M.G."/>
            <person name="Heikkinen L."/>
            <person name="Lakso M."/>
            <person name="Fracchia K.M."/>
            <person name="Antoshechkin I."/>
            <person name="Mortazavi A."/>
            <person name="Wong G."/>
            <person name="Sternberg P.W."/>
        </authorList>
    </citation>
    <scope>NUCLEOTIDE SEQUENCE [LARGE SCALE GENOMIC DNA]</scope>
    <source>
        <strain evidence="1">MT8872</strain>
    </source>
</reference>
<reference evidence="2" key="2">
    <citation type="submission" date="2020-10" db="UniProtKB">
        <authorList>
            <consortium name="WormBaseParasite"/>
        </authorList>
    </citation>
    <scope>IDENTIFICATION</scope>
</reference>
<name>A0A7E4VC31_PANRE</name>
<evidence type="ECO:0000313" key="1">
    <source>
        <dbReference type="Proteomes" id="UP000492821"/>
    </source>
</evidence>
<accession>A0A7E4VC31</accession>